<evidence type="ECO:0000313" key="2">
    <source>
        <dbReference type="Proteomes" id="UP001163850"/>
    </source>
</evidence>
<evidence type="ECO:0008006" key="3">
    <source>
        <dbReference type="Google" id="ProtNLM"/>
    </source>
</evidence>
<gene>
    <name evidence="1" type="ORF">F5890DRAFT_1219913</name>
</gene>
<accession>A0AA38UTC9</accession>
<comment type="caution">
    <text evidence="1">The sequence shown here is derived from an EMBL/GenBank/DDBJ whole genome shotgun (WGS) entry which is preliminary data.</text>
</comment>
<dbReference type="EMBL" id="MU801973">
    <property type="protein sequence ID" value="KAJ3984999.1"/>
    <property type="molecule type" value="Genomic_DNA"/>
</dbReference>
<evidence type="ECO:0000313" key="1">
    <source>
        <dbReference type="EMBL" id="KAJ3984999.1"/>
    </source>
</evidence>
<name>A0AA38UTC9_9AGAR</name>
<sequence>MTPNHEHQTPSNRSDPLGMFIVDLTDEELTTLGFLGPEATEPVKRTIEAVKKVRDHFNWLTVFQLQCLQVQSTYHPGVPASPSSNLTVLSDLSETTVIDPESISLFERVHFYTGISDDPPHLFQRSDAYMRPFVIPDANERHSAIPEKTAHGVVDIVLTAAHWKETVAPEIINLLRDEKYSVNVSTMVPVRFSIPDENGKPVFESHIVIWISIHPGTTTEASCRDANPDILAILSKHGVQEVAVHWIEGAPERLVGPEMMQAVDDTDPTAWIRRAMTAVLGVPLAAQGLSEKDAQGSLGIFFHEAKNKKGEESKNVFAITNKHVVSHDTTSDYDFGRPGAPKQWIRNCSRRRFEKVQDEARAFIAQKLSAATLLAEQLAALVTSDENAANKRSKKLKEQELERVRDDLGILEDFFRLLNSTWSDAYHRFIGWLDWAPKNRNDVDKRCYTRDIGVIQLDKAKWEKNFRGNFVYLGGKFTSDEIIAFFYPNHANPPSFKYPANHLFKLQGVVPAEGLATPHFYDEQGSPCFIVAKEGQTTDLTFGRFSELEAYTCNEFKQDSWEVAIFNYDRKMGNFSFKGDSGSCIFNAEGKMVAFLHSGMPRGMSNHVTFGAPAHFIIEEVKKHYPSADFDREVF</sequence>
<proteinExistence type="predicted"/>
<reference evidence="1" key="1">
    <citation type="submission" date="2022-08" db="EMBL/GenBank/DDBJ databases">
        <authorList>
            <consortium name="DOE Joint Genome Institute"/>
            <person name="Min B."/>
            <person name="Riley R."/>
            <person name="Sierra-Patev S."/>
            <person name="Naranjo-Ortiz M."/>
            <person name="Looney B."/>
            <person name="Konkel Z."/>
            <person name="Slot J.C."/>
            <person name="Sakamoto Y."/>
            <person name="Steenwyk J.L."/>
            <person name="Rokas A."/>
            <person name="Carro J."/>
            <person name="Camarero S."/>
            <person name="Ferreira P."/>
            <person name="Molpeceres G."/>
            <person name="Ruiz-Duenas F.J."/>
            <person name="Serrano A."/>
            <person name="Henrissat B."/>
            <person name="Drula E."/>
            <person name="Hughes K.W."/>
            <person name="Mata J.L."/>
            <person name="Ishikawa N.K."/>
            <person name="Vargas-Isla R."/>
            <person name="Ushijima S."/>
            <person name="Smith C.A."/>
            <person name="Ahrendt S."/>
            <person name="Andreopoulos W."/>
            <person name="He G."/>
            <person name="Labutti K."/>
            <person name="Lipzen A."/>
            <person name="Ng V."/>
            <person name="Sandor L."/>
            <person name="Barry K."/>
            <person name="Martinez A.T."/>
            <person name="Xiao Y."/>
            <person name="Gibbons J.G."/>
            <person name="Terashima K."/>
            <person name="Hibbett D.S."/>
            <person name="Grigoriev I.V."/>
        </authorList>
    </citation>
    <scope>NUCLEOTIDE SEQUENCE</scope>
    <source>
        <strain evidence="1">TFB7829</strain>
    </source>
</reference>
<dbReference type="AlphaFoldDB" id="A0AA38UTC9"/>
<protein>
    <recommendedName>
        <fullName evidence="3">Serine protease</fullName>
    </recommendedName>
</protein>
<dbReference type="Proteomes" id="UP001163850">
    <property type="component" value="Unassembled WGS sequence"/>
</dbReference>
<organism evidence="1 2">
    <name type="scientific">Lentinula detonsa</name>
    <dbReference type="NCBI Taxonomy" id="2804962"/>
    <lineage>
        <taxon>Eukaryota</taxon>
        <taxon>Fungi</taxon>
        <taxon>Dikarya</taxon>
        <taxon>Basidiomycota</taxon>
        <taxon>Agaricomycotina</taxon>
        <taxon>Agaricomycetes</taxon>
        <taxon>Agaricomycetidae</taxon>
        <taxon>Agaricales</taxon>
        <taxon>Marasmiineae</taxon>
        <taxon>Omphalotaceae</taxon>
        <taxon>Lentinula</taxon>
    </lineage>
</organism>